<dbReference type="InterPro" id="IPR002201">
    <property type="entry name" value="Glyco_trans_9"/>
</dbReference>
<dbReference type="GO" id="GO:0009244">
    <property type="term" value="P:lipopolysaccharide core region biosynthetic process"/>
    <property type="evidence" value="ECO:0007669"/>
    <property type="project" value="TreeGrafter"/>
</dbReference>
<evidence type="ECO:0000256" key="1">
    <source>
        <dbReference type="ARBA" id="ARBA00022676"/>
    </source>
</evidence>
<reference evidence="3" key="1">
    <citation type="journal article" date="2020" name="mSystems">
        <title>Genome- and Community-Level Interaction Insights into Carbon Utilization and Element Cycling Functions of Hydrothermarchaeota in Hydrothermal Sediment.</title>
        <authorList>
            <person name="Zhou Z."/>
            <person name="Liu Y."/>
            <person name="Xu W."/>
            <person name="Pan J."/>
            <person name="Luo Z.H."/>
            <person name="Li M."/>
        </authorList>
    </citation>
    <scope>NUCLEOTIDE SEQUENCE [LARGE SCALE GENOMIC DNA]</scope>
    <source>
        <strain evidence="3">SpSt-500</strain>
    </source>
</reference>
<dbReference type="Pfam" id="PF01075">
    <property type="entry name" value="Glyco_transf_9"/>
    <property type="match status" value="1"/>
</dbReference>
<keyword evidence="2 3" id="KW-0808">Transferase</keyword>
<sequence length="368" mass="42916">MKKQIKYYDLISQSKVLQNLFQFILDFLFKSIRLFIKILPLKRKNVCVISLHKIGDTIFTFDAINSIKKFYGDDVYIICNVETEPIYELVHDKKYLLSVPKEYFHFGDRYLDKRARKLLRKLNPKIIIDLTGVMTSASLIFNSRAKQIIGFNRKIFRSIYNNFSEFNLGKHSREIYTNAIKSIIPIVEFNNTTIHTQDSDRILIAPFAGWISKEWSLMKFIELAERLNEKYDVCFIFDNRKLEENVISYLNDKKIKFLQTRTVKELINEIKDCKMLIGNDSGPVQIAALLGKCTFTIYGPTNPKFHLPKGNRHYYVQKSLPCTPKSNERLCFTDGGKNGCPSFECLRILTIEEVYNASLNLLLEFKSS</sequence>
<keyword evidence="1" id="KW-0328">Glycosyltransferase</keyword>
<organism evidence="3">
    <name type="scientific">Ignavibacterium album</name>
    <dbReference type="NCBI Taxonomy" id="591197"/>
    <lineage>
        <taxon>Bacteria</taxon>
        <taxon>Pseudomonadati</taxon>
        <taxon>Ignavibacteriota</taxon>
        <taxon>Ignavibacteria</taxon>
        <taxon>Ignavibacteriales</taxon>
        <taxon>Ignavibacteriaceae</taxon>
        <taxon>Ignavibacterium</taxon>
    </lineage>
</organism>
<dbReference type="AlphaFoldDB" id="A0A832DIB1"/>
<proteinExistence type="predicted"/>
<accession>A0A832DIB1</accession>
<dbReference type="CDD" id="cd03789">
    <property type="entry name" value="GT9_LPS_heptosyltransferase"/>
    <property type="match status" value="1"/>
</dbReference>
<dbReference type="EMBL" id="DSVI01000018">
    <property type="protein sequence ID" value="HGT48523.1"/>
    <property type="molecule type" value="Genomic_DNA"/>
</dbReference>
<dbReference type="InterPro" id="IPR051199">
    <property type="entry name" value="LPS_LOS_Heptosyltrfase"/>
</dbReference>
<evidence type="ECO:0000313" key="3">
    <source>
        <dbReference type="EMBL" id="HGT48523.1"/>
    </source>
</evidence>
<name>A0A832DIB1_9BACT</name>
<dbReference type="GO" id="GO:0008713">
    <property type="term" value="F:ADP-heptose-lipopolysaccharide heptosyltransferase activity"/>
    <property type="evidence" value="ECO:0007669"/>
    <property type="project" value="TreeGrafter"/>
</dbReference>
<dbReference type="SUPFAM" id="SSF53756">
    <property type="entry name" value="UDP-Glycosyltransferase/glycogen phosphorylase"/>
    <property type="match status" value="1"/>
</dbReference>
<dbReference type="Gene3D" id="3.40.50.2000">
    <property type="entry name" value="Glycogen Phosphorylase B"/>
    <property type="match status" value="2"/>
</dbReference>
<gene>
    <name evidence="3" type="ORF">ENS56_10840</name>
</gene>
<protein>
    <submittedName>
        <fullName evidence="3">Glycosyltransferase family 9 protein</fullName>
    </submittedName>
</protein>
<evidence type="ECO:0000256" key="2">
    <source>
        <dbReference type="ARBA" id="ARBA00022679"/>
    </source>
</evidence>
<dbReference type="PANTHER" id="PTHR30160:SF7">
    <property type="entry name" value="ADP-HEPTOSE--LPS HEPTOSYLTRANSFERASE 2"/>
    <property type="match status" value="1"/>
</dbReference>
<dbReference type="PANTHER" id="PTHR30160">
    <property type="entry name" value="TETRAACYLDISACCHARIDE 4'-KINASE-RELATED"/>
    <property type="match status" value="1"/>
</dbReference>
<dbReference type="GO" id="GO:0005829">
    <property type="term" value="C:cytosol"/>
    <property type="evidence" value="ECO:0007669"/>
    <property type="project" value="TreeGrafter"/>
</dbReference>
<comment type="caution">
    <text evidence="3">The sequence shown here is derived from an EMBL/GenBank/DDBJ whole genome shotgun (WGS) entry which is preliminary data.</text>
</comment>